<reference evidence="15 16" key="1">
    <citation type="journal article" date="2002" name="Science">
        <title>The genome sequence of the malaria mosquito Anopheles gambiae.</title>
        <authorList>
            <person name="Holt R.A."/>
            <person name="Subramanian G.M."/>
            <person name="Halpern A."/>
            <person name="Sutton G.G."/>
            <person name="Charlab R."/>
            <person name="Nusskern D.R."/>
            <person name="Wincker P."/>
            <person name="Clark A.G."/>
            <person name="Ribeiro J.M."/>
            <person name="Wides R."/>
            <person name="Salzberg S.L."/>
            <person name="Loftus B."/>
            <person name="Yandell M."/>
            <person name="Majoros W.H."/>
            <person name="Rusch D.B."/>
            <person name="Lai Z."/>
            <person name="Kraft C.L."/>
            <person name="Abril J.F."/>
            <person name="Anthouard V."/>
            <person name="Arensburger P."/>
            <person name="Atkinson P.W."/>
            <person name="Baden H."/>
            <person name="de Berardinis V."/>
            <person name="Baldwin D."/>
            <person name="Benes V."/>
            <person name="Biedler J."/>
            <person name="Blass C."/>
            <person name="Bolanos R."/>
            <person name="Boscus D."/>
            <person name="Barnstead M."/>
            <person name="Cai S."/>
            <person name="Center A."/>
            <person name="Chaturverdi K."/>
            <person name="Christophides G.K."/>
            <person name="Chrystal M.A."/>
            <person name="Clamp M."/>
            <person name="Cravchik A."/>
            <person name="Curwen V."/>
            <person name="Dana A."/>
            <person name="Delcher A."/>
            <person name="Dew I."/>
            <person name="Evans C.A."/>
            <person name="Flanigan M."/>
            <person name="Grundschober-Freimoser A."/>
            <person name="Friedli L."/>
            <person name="Gu Z."/>
            <person name="Guan P."/>
            <person name="Guigo R."/>
            <person name="Hillenmeyer M.E."/>
            <person name="Hladun S.L."/>
            <person name="Hogan J.R."/>
            <person name="Hong Y.S."/>
            <person name="Hoover J."/>
            <person name="Jaillon O."/>
            <person name="Ke Z."/>
            <person name="Kodira C."/>
            <person name="Kokoza E."/>
            <person name="Koutsos A."/>
            <person name="Letunic I."/>
            <person name="Levitsky A."/>
            <person name="Liang Y."/>
            <person name="Lin J.J."/>
            <person name="Lobo N.F."/>
            <person name="Lopez J.R."/>
            <person name="Malek J.A."/>
            <person name="McIntosh T.C."/>
            <person name="Meister S."/>
            <person name="Miller J."/>
            <person name="Mobarry C."/>
            <person name="Mongin E."/>
            <person name="Murphy S.D."/>
            <person name="O'Brochta D.A."/>
            <person name="Pfannkoch C."/>
            <person name="Qi R."/>
            <person name="Regier M.A."/>
            <person name="Remington K."/>
            <person name="Shao H."/>
            <person name="Sharakhova M.V."/>
            <person name="Sitter C.D."/>
            <person name="Shetty J."/>
            <person name="Smith T.J."/>
            <person name="Strong R."/>
            <person name="Sun J."/>
            <person name="Thomasova D."/>
            <person name="Ton L.Q."/>
            <person name="Topalis P."/>
            <person name="Tu Z."/>
            <person name="Unger M.F."/>
            <person name="Walenz B."/>
            <person name="Wang A."/>
            <person name="Wang J."/>
            <person name="Wang M."/>
            <person name="Wang X."/>
            <person name="Woodford K.J."/>
            <person name="Wortman J.R."/>
            <person name="Wu M."/>
            <person name="Yao A."/>
            <person name="Zdobnov E.M."/>
            <person name="Zhang H."/>
            <person name="Zhao Q."/>
            <person name="Zhao S."/>
            <person name="Zhu S.C."/>
            <person name="Zhimulev I."/>
            <person name="Coluzzi M."/>
            <person name="della Torre A."/>
            <person name="Roth C.W."/>
            <person name="Louis C."/>
            <person name="Kalush F."/>
            <person name="Mural R.J."/>
            <person name="Myers E.W."/>
            <person name="Adams M.D."/>
            <person name="Smith H.O."/>
            <person name="Broder S."/>
            <person name="Gardner M.J."/>
            <person name="Fraser C.M."/>
            <person name="Birney E."/>
            <person name="Bork P."/>
            <person name="Brey P.T."/>
            <person name="Venter J.C."/>
            <person name="Weissenbach J."/>
            <person name="Kafatos F.C."/>
            <person name="Collins F.H."/>
            <person name="Hoffman S.L."/>
        </authorList>
    </citation>
    <scope>NUCLEOTIDE SEQUENCE [LARGE SCALE GENOMIC DNA]</scope>
    <source>
        <strain evidence="15 16">PEST</strain>
    </source>
</reference>
<dbReference type="PANTHER" id="PTHR46473:SF22">
    <property type="entry name" value="ELRR (EXTRACELLULAR LEUCINE-RICH REPEAT) ONLY"/>
    <property type="match status" value="1"/>
</dbReference>
<name>A0A1S4GP63_ANOGA</name>
<dbReference type="PROSITE" id="PS51450">
    <property type="entry name" value="LRR"/>
    <property type="match status" value="1"/>
</dbReference>
<dbReference type="InterPro" id="IPR051432">
    <property type="entry name" value="KCNMA1_auxiliary"/>
</dbReference>
<evidence type="ECO:0000256" key="12">
    <source>
        <dbReference type="SAM" id="MobiDB-lite"/>
    </source>
</evidence>
<evidence type="ECO:0000256" key="13">
    <source>
        <dbReference type="SAM" id="Phobius"/>
    </source>
</evidence>
<dbReference type="Gene3D" id="3.80.10.10">
    <property type="entry name" value="Ribonuclease Inhibitor"/>
    <property type="match status" value="2"/>
</dbReference>
<feature type="transmembrane region" description="Helical" evidence="13">
    <location>
        <begin position="503"/>
        <end position="525"/>
    </location>
</feature>
<dbReference type="InterPro" id="IPR001190">
    <property type="entry name" value="SRCR"/>
</dbReference>
<evidence type="ECO:0000313" key="16">
    <source>
        <dbReference type="Proteomes" id="UP000007062"/>
    </source>
</evidence>
<comment type="caution">
    <text evidence="11">Lacks conserved residue(s) required for the propagation of feature annotation.</text>
</comment>
<evidence type="ECO:0000256" key="9">
    <source>
        <dbReference type="ARBA" id="ARBA00023157"/>
    </source>
</evidence>
<keyword evidence="16" id="KW-1185">Reference proteome</keyword>
<dbReference type="HOGENOM" id="CLU_028059_0_0_1"/>
<keyword evidence="3" id="KW-1003">Cell membrane</keyword>
<evidence type="ECO:0000256" key="2">
    <source>
        <dbReference type="ARBA" id="ARBA00022448"/>
    </source>
</evidence>
<evidence type="ECO:0000256" key="6">
    <source>
        <dbReference type="ARBA" id="ARBA00022989"/>
    </source>
</evidence>
<keyword evidence="6 13" id="KW-1133">Transmembrane helix</keyword>
<dbReference type="EMBL" id="AAAB01008960">
    <property type="status" value="NOT_ANNOTATED_CDS"/>
    <property type="molecule type" value="Genomic_DNA"/>
</dbReference>
<feature type="transmembrane region" description="Helical" evidence="13">
    <location>
        <begin position="46"/>
        <end position="65"/>
    </location>
</feature>
<evidence type="ECO:0000256" key="11">
    <source>
        <dbReference type="PROSITE-ProRule" id="PRU00196"/>
    </source>
</evidence>
<dbReference type="InterPro" id="IPR032675">
    <property type="entry name" value="LRR_dom_sf"/>
</dbReference>
<dbReference type="PANTHER" id="PTHR46473">
    <property type="entry name" value="GH08155P"/>
    <property type="match status" value="1"/>
</dbReference>
<evidence type="ECO:0000256" key="5">
    <source>
        <dbReference type="ARBA" id="ARBA00022729"/>
    </source>
</evidence>
<evidence type="ECO:0000256" key="10">
    <source>
        <dbReference type="ARBA" id="ARBA00023303"/>
    </source>
</evidence>
<dbReference type="EnsemblMetazoa" id="AGAP005417-RA">
    <property type="protein sequence ID" value="AGAP005417-PA"/>
    <property type="gene ID" value="AGAP005417"/>
</dbReference>
<dbReference type="VEuPathDB" id="VectorBase:AGAMI1_007695"/>
<sequence length="544" mass="62496">MATTRRHRTPPDSLSTSARFVLSAALSHVRITTGGGSIFSSRNRRLALVPAAVVVVLTLLTIPPGTNAQLPLSLQNLVVENVAIEECASPARSATHSSQPHAPHSSSSSSSSNTANLHSNRPACVFTPPNRTVCYRGFETKRFQAGGRFNLTRRLVLCDWPLKSFDPLVLARLVPRIERLAITGRMLQRLAHDFPPLPYLRMVNITGTRLNHTGVNAFYELERLQVLNLRGNELEQIQPYRFRSGHVEVYLQGNLWNCTNDMIWLLKEQSRQYVDKPTLVCKDWKYTGRPVLTAMEYKRVVRESCLHEEIWNCSCHVSYLRLSDNGLSFHPMIMVNCSDRGFYQLPQYLPGNTTVLHMARNKLQSVDSLTTNEHYQSVQDIYLDENRITSIDILEDTIWLDNFRILSLRGNRMNRIRVYSVEHAIERNPGVGKVYLSNNPWRCGCRFAIRFQRFLRKHESLVADSRNITCYFINDDDGRKQYLPVLTVTPNDICRPSEHNTAAFYNTLSIIFATLIILIFTKLAYDYYHYRKYGKLPWLIMKMP</sequence>
<keyword evidence="4 13" id="KW-0812">Transmembrane</keyword>
<reference evidence="15" key="3">
    <citation type="submission" date="2021-01" db="UniProtKB">
        <authorList>
            <consortium name="EnsemblMetazoa"/>
        </authorList>
    </citation>
    <scope>IDENTIFICATION</scope>
    <source>
        <strain evidence="15">PEST</strain>
    </source>
</reference>
<feature type="region of interest" description="Disordered" evidence="12">
    <location>
        <begin position="90"/>
        <end position="123"/>
    </location>
</feature>
<evidence type="ECO:0000256" key="3">
    <source>
        <dbReference type="ARBA" id="ARBA00022475"/>
    </source>
</evidence>
<keyword evidence="9" id="KW-1015">Disulfide bond</keyword>
<evidence type="ECO:0000256" key="8">
    <source>
        <dbReference type="ARBA" id="ARBA00023136"/>
    </source>
</evidence>
<keyword evidence="8 13" id="KW-0472">Membrane</keyword>
<dbReference type="Proteomes" id="UP000007062">
    <property type="component" value="Chromosome 2L"/>
</dbReference>
<feature type="domain" description="SRCR" evidence="14">
    <location>
        <begin position="227"/>
        <end position="338"/>
    </location>
</feature>
<feature type="compositionally biased region" description="Low complexity" evidence="12">
    <location>
        <begin position="93"/>
        <end position="120"/>
    </location>
</feature>
<evidence type="ECO:0000256" key="7">
    <source>
        <dbReference type="ARBA" id="ARBA00023065"/>
    </source>
</evidence>
<keyword evidence="2" id="KW-0813">Transport</keyword>
<evidence type="ECO:0000259" key="14">
    <source>
        <dbReference type="PROSITE" id="PS50287"/>
    </source>
</evidence>
<keyword evidence="10" id="KW-0407">Ion channel</keyword>
<protein>
    <submittedName>
        <fullName evidence="15">SRCR domain-containing protein</fullName>
    </submittedName>
</protein>
<reference evidence="15 16" key="2">
    <citation type="journal article" date="2004" name="Trends Parasitol.">
        <title>The Anopheles gambiae genome: an update.</title>
        <authorList>
            <person name="Mongin E."/>
            <person name="Louis C."/>
            <person name="Holt R.A."/>
            <person name="Birney E."/>
            <person name="Collins F.H."/>
        </authorList>
    </citation>
    <scope>NUCLEOTIDE SEQUENCE [LARGE SCALE GENOMIC DNA]</scope>
    <source>
        <strain evidence="15 16">PEST</strain>
    </source>
</reference>
<dbReference type="AlphaFoldDB" id="A0A1S4GP63"/>
<organism evidence="15 16">
    <name type="scientific">Anopheles gambiae</name>
    <name type="common">African malaria mosquito</name>
    <dbReference type="NCBI Taxonomy" id="7165"/>
    <lineage>
        <taxon>Eukaryota</taxon>
        <taxon>Metazoa</taxon>
        <taxon>Ecdysozoa</taxon>
        <taxon>Arthropoda</taxon>
        <taxon>Hexapoda</taxon>
        <taxon>Insecta</taxon>
        <taxon>Pterygota</taxon>
        <taxon>Neoptera</taxon>
        <taxon>Endopterygota</taxon>
        <taxon>Diptera</taxon>
        <taxon>Nematocera</taxon>
        <taxon>Culicoidea</taxon>
        <taxon>Culicidae</taxon>
        <taxon>Anophelinae</taxon>
        <taxon>Anopheles</taxon>
    </lineage>
</organism>
<proteinExistence type="predicted"/>
<dbReference type="InterPro" id="IPR001611">
    <property type="entry name" value="Leu-rich_rpt"/>
</dbReference>
<keyword evidence="7" id="KW-0406">Ion transport</keyword>
<evidence type="ECO:0000256" key="4">
    <source>
        <dbReference type="ARBA" id="ARBA00022692"/>
    </source>
</evidence>
<keyword evidence="5" id="KW-0732">Signal</keyword>
<evidence type="ECO:0000256" key="1">
    <source>
        <dbReference type="ARBA" id="ARBA00004162"/>
    </source>
</evidence>
<evidence type="ECO:0000313" key="15">
    <source>
        <dbReference type="EnsemblMetazoa" id="AGAP005417-PA"/>
    </source>
</evidence>
<dbReference type="GO" id="GO:0034220">
    <property type="term" value="P:monoatomic ion transmembrane transport"/>
    <property type="evidence" value="ECO:0007669"/>
    <property type="project" value="UniProtKB-KW"/>
</dbReference>
<comment type="subcellular location">
    <subcellularLocation>
        <location evidence="1">Cell membrane</location>
        <topology evidence="1">Single-pass membrane protein</topology>
    </subcellularLocation>
</comment>
<dbReference type="GO" id="GO:0005886">
    <property type="term" value="C:plasma membrane"/>
    <property type="evidence" value="ECO:0007669"/>
    <property type="project" value="UniProtKB-SubCell"/>
</dbReference>
<dbReference type="SUPFAM" id="SSF52058">
    <property type="entry name" value="L domain-like"/>
    <property type="match status" value="1"/>
</dbReference>
<dbReference type="PROSITE" id="PS50287">
    <property type="entry name" value="SRCR_2"/>
    <property type="match status" value="1"/>
</dbReference>
<accession>A0A1S4GP63</accession>